<feature type="domain" description="F-box" evidence="1">
    <location>
        <begin position="12"/>
        <end position="61"/>
    </location>
</feature>
<dbReference type="InterPro" id="IPR053772">
    <property type="entry name" value="At1g61320/At1g61330-like"/>
</dbReference>
<evidence type="ECO:0000313" key="2">
    <source>
        <dbReference type="EMBL" id="TXG67265.1"/>
    </source>
</evidence>
<gene>
    <name evidence="2" type="ORF">EZV62_008540</name>
</gene>
<dbReference type="PANTHER" id="PTHR34145">
    <property type="entry name" value="OS02G0105600 PROTEIN"/>
    <property type="match status" value="1"/>
</dbReference>
<dbReference type="InterPro" id="IPR055357">
    <property type="entry name" value="LRR_At1g61320_AtMIF1"/>
</dbReference>
<dbReference type="PANTHER" id="PTHR34145:SF51">
    <property type="entry name" value="FBD DOMAIN-CONTAINING PROTEIN"/>
    <property type="match status" value="1"/>
</dbReference>
<dbReference type="AlphaFoldDB" id="A0A5C7IDZ2"/>
<dbReference type="PROSITE" id="PS50181">
    <property type="entry name" value="FBOX"/>
    <property type="match status" value="1"/>
</dbReference>
<dbReference type="Pfam" id="PF23622">
    <property type="entry name" value="LRR_At1g61320_AtMIF1"/>
    <property type="match status" value="2"/>
</dbReference>
<dbReference type="SUPFAM" id="SSF52047">
    <property type="entry name" value="RNI-like"/>
    <property type="match status" value="1"/>
</dbReference>
<reference evidence="3" key="1">
    <citation type="journal article" date="2019" name="Gigascience">
        <title>De novo genome assembly of the endangered Acer yangbiense, a plant species with extremely small populations endemic to Yunnan Province, China.</title>
        <authorList>
            <person name="Yang J."/>
            <person name="Wariss H.M."/>
            <person name="Tao L."/>
            <person name="Zhang R."/>
            <person name="Yun Q."/>
            <person name="Hollingsworth P."/>
            <person name="Dao Z."/>
            <person name="Luo G."/>
            <person name="Guo H."/>
            <person name="Ma Y."/>
            <person name="Sun W."/>
        </authorList>
    </citation>
    <scope>NUCLEOTIDE SEQUENCE [LARGE SCALE GENOMIC DNA]</scope>
    <source>
        <strain evidence="3">cv. Malutang</strain>
    </source>
</reference>
<dbReference type="OrthoDB" id="612216at2759"/>
<dbReference type="SUPFAM" id="SSF81383">
    <property type="entry name" value="F-box domain"/>
    <property type="match status" value="1"/>
</dbReference>
<organism evidence="2 3">
    <name type="scientific">Acer yangbiense</name>
    <dbReference type="NCBI Taxonomy" id="1000413"/>
    <lineage>
        <taxon>Eukaryota</taxon>
        <taxon>Viridiplantae</taxon>
        <taxon>Streptophyta</taxon>
        <taxon>Embryophyta</taxon>
        <taxon>Tracheophyta</taxon>
        <taxon>Spermatophyta</taxon>
        <taxon>Magnoliopsida</taxon>
        <taxon>eudicotyledons</taxon>
        <taxon>Gunneridae</taxon>
        <taxon>Pentapetalae</taxon>
        <taxon>rosids</taxon>
        <taxon>malvids</taxon>
        <taxon>Sapindales</taxon>
        <taxon>Sapindaceae</taxon>
        <taxon>Hippocastanoideae</taxon>
        <taxon>Acereae</taxon>
        <taxon>Acer</taxon>
    </lineage>
</organism>
<dbReference type="Pfam" id="PF00646">
    <property type="entry name" value="F-box"/>
    <property type="match status" value="1"/>
</dbReference>
<dbReference type="InterPro" id="IPR036047">
    <property type="entry name" value="F-box-like_dom_sf"/>
</dbReference>
<accession>A0A5C7IDZ2</accession>
<dbReference type="EMBL" id="VAHF01000003">
    <property type="protein sequence ID" value="TXG67265.1"/>
    <property type="molecule type" value="Genomic_DNA"/>
</dbReference>
<proteinExistence type="predicted"/>
<comment type="caution">
    <text evidence="2">The sequence shown here is derived from an EMBL/GenBank/DDBJ whole genome shotgun (WGS) entry which is preliminary data.</text>
</comment>
<evidence type="ECO:0000313" key="3">
    <source>
        <dbReference type="Proteomes" id="UP000323000"/>
    </source>
</evidence>
<dbReference type="Gene3D" id="3.80.10.10">
    <property type="entry name" value="Ribonuclease Inhibitor"/>
    <property type="match status" value="1"/>
</dbReference>
<dbReference type="InterPro" id="IPR001810">
    <property type="entry name" value="F-box_dom"/>
</dbReference>
<sequence>MGESETTTVVSMDKLSELPPFIIHHIMSCLSAKESARTSILSKRWKALYTSFPILDFYESYTYFTGENRNIKKRSFLIPYEQTRKFRKKLRKFIKFVDVSLVRFCELEFSMQKFRLIIGLLDVKQLSFVLDRWLGLVVENKVKELDFEVQTSGYRVYTLSQTIYFAKSITSLKLSGCKLELPCGDIRLYALKSLSLDRVCITEEMLQKLISQCSLLEDLHLSFLALKHIYISKPQRLKIISIMESPDELQSVQIVVPSLEQFSLICKESILIDMVECPNLMVLELTGVLFTDHEFRVLISSFPLLEDLNVRFCLLLERITISSNLLKNLSISLCLNLMAIDIDAPNLLSFRYYDNPIPVSSMNVPCPWKVKLSTGEVDPDTRWYLNVKEFLAGSKQIEDVILTVSSKKKNSFNFDECRERSPSFPCEIGNLRVFIYEPSEHYAALLDGLLEVCYPRTLSILRYEDSSFIEWLCENLMNVDASCCDSHDIKCWRHYLKDFKGFLVPKIGDQKPILVDNLKDAPHQYGTETFLFHLNWCFPKFLKKA</sequence>
<name>A0A5C7IDZ2_9ROSI</name>
<dbReference type="Proteomes" id="UP000323000">
    <property type="component" value="Chromosome 3"/>
</dbReference>
<dbReference type="Gene3D" id="1.20.1280.50">
    <property type="match status" value="1"/>
</dbReference>
<evidence type="ECO:0000259" key="1">
    <source>
        <dbReference type="PROSITE" id="PS50181"/>
    </source>
</evidence>
<protein>
    <recommendedName>
        <fullName evidence="1">F-box domain-containing protein</fullName>
    </recommendedName>
</protein>
<dbReference type="InterPro" id="IPR032675">
    <property type="entry name" value="LRR_dom_sf"/>
</dbReference>
<keyword evidence="3" id="KW-1185">Reference proteome</keyword>